<accession>D7FJG2</accession>
<keyword evidence="11" id="KW-0539">Nucleus</keyword>
<dbReference type="OrthoDB" id="787137at2759"/>
<feature type="domain" description="MYST-type HAT" evidence="15">
    <location>
        <begin position="184"/>
        <end position="461"/>
    </location>
</feature>
<evidence type="ECO:0000256" key="4">
    <source>
        <dbReference type="ARBA" id="ARBA00022679"/>
    </source>
</evidence>
<dbReference type="Proteomes" id="UP000002630">
    <property type="component" value="Linkage Group LG17"/>
</dbReference>
<proteinExistence type="inferred from homology"/>
<dbReference type="GO" id="GO:0008270">
    <property type="term" value="F:zinc ion binding"/>
    <property type="evidence" value="ECO:0007669"/>
    <property type="project" value="UniProtKB-KW"/>
</dbReference>
<protein>
    <recommendedName>
        <fullName evidence="3">histone acetyltransferase</fullName>
        <ecNumber evidence="3">2.3.1.48</ecNumber>
    </recommendedName>
</protein>
<dbReference type="GO" id="GO:0006355">
    <property type="term" value="P:regulation of DNA-templated transcription"/>
    <property type="evidence" value="ECO:0007669"/>
    <property type="project" value="InterPro"/>
</dbReference>
<dbReference type="Gene3D" id="2.30.30.140">
    <property type="match status" value="1"/>
</dbReference>
<evidence type="ECO:0000256" key="9">
    <source>
        <dbReference type="ARBA" id="ARBA00023015"/>
    </source>
</evidence>
<dbReference type="InterPro" id="IPR016197">
    <property type="entry name" value="Chromo-like_dom_sf"/>
</dbReference>
<keyword evidence="9" id="KW-0805">Transcription regulation</keyword>
<dbReference type="InParanoid" id="D7FJG2"/>
<dbReference type="SUPFAM" id="SSF54160">
    <property type="entry name" value="Chromo domain-like"/>
    <property type="match status" value="1"/>
</dbReference>
<organism evidence="16 17">
    <name type="scientific">Ectocarpus siliculosus</name>
    <name type="common">Brown alga</name>
    <name type="synonym">Conferva siliculosa</name>
    <dbReference type="NCBI Taxonomy" id="2880"/>
    <lineage>
        <taxon>Eukaryota</taxon>
        <taxon>Sar</taxon>
        <taxon>Stramenopiles</taxon>
        <taxon>Ochrophyta</taxon>
        <taxon>PX clade</taxon>
        <taxon>Phaeophyceae</taxon>
        <taxon>Ectocarpales</taxon>
        <taxon>Ectocarpaceae</taxon>
        <taxon>Ectocarpus</taxon>
    </lineage>
</organism>
<dbReference type="AlphaFoldDB" id="D7FJG2"/>
<evidence type="ECO:0000256" key="11">
    <source>
        <dbReference type="ARBA" id="ARBA00023242"/>
    </source>
</evidence>
<keyword evidence="4" id="KW-0808">Transferase</keyword>
<evidence type="ECO:0000313" key="17">
    <source>
        <dbReference type="Proteomes" id="UP000002630"/>
    </source>
</evidence>
<evidence type="ECO:0000256" key="10">
    <source>
        <dbReference type="ARBA" id="ARBA00023163"/>
    </source>
</evidence>
<dbReference type="PROSITE" id="PS51726">
    <property type="entry name" value="MYST_HAT"/>
    <property type="match status" value="1"/>
</dbReference>
<feature type="region of interest" description="Disordered" evidence="14">
    <location>
        <begin position="1"/>
        <end position="36"/>
    </location>
</feature>
<evidence type="ECO:0000256" key="7">
    <source>
        <dbReference type="ARBA" id="ARBA00022833"/>
    </source>
</evidence>
<dbReference type="GO" id="GO:0005634">
    <property type="term" value="C:nucleus"/>
    <property type="evidence" value="ECO:0007669"/>
    <property type="project" value="UniProtKB-SubCell"/>
</dbReference>
<evidence type="ECO:0000259" key="15">
    <source>
        <dbReference type="PROSITE" id="PS51726"/>
    </source>
</evidence>
<dbReference type="Pfam" id="PF01853">
    <property type="entry name" value="MOZ_SAS"/>
    <property type="match status" value="1"/>
</dbReference>
<feature type="compositionally biased region" description="Low complexity" evidence="14">
    <location>
        <begin position="80"/>
        <end position="96"/>
    </location>
</feature>
<dbReference type="FunFam" id="1.10.10.10:FF:000022">
    <property type="entry name" value="Histone acetyltransferase"/>
    <property type="match status" value="1"/>
</dbReference>
<dbReference type="InterPro" id="IPR050603">
    <property type="entry name" value="MYST_HAT"/>
</dbReference>
<evidence type="ECO:0000256" key="12">
    <source>
        <dbReference type="ARBA" id="ARBA00023315"/>
    </source>
</evidence>
<dbReference type="FunFam" id="3.40.630.30:FF:000002">
    <property type="entry name" value="Histone acetyltransferase"/>
    <property type="match status" value="1"/>
</dbReference>
<evidence type="ECO:0000256" key="14">
    <source>
        <dbReference type="SAM" id="MobiDB-lite"/>
    </source>
</evidence>
<sequence length="465" mass="52146">MPQRTSITNPSSLEVLAEGGASKTENEEGGPQVGQRWKVAWRDGTVHLAEIVDIRKAEGSSDAATASAAAKAGSTERGKKAPGTAAAGGEPSRSSSAGGGGAVYVHYVDFDRRLDEWVGMERVDLAAGQQRAVAHHNGDKRRVTTRMKRKYDEMGSKSGHGGGGDREGLDANIAMLEKEHEEITKVKNVQSVLLGKFEVETWYFSPYPDDYSKLDKLFVCEFCLKYMKRESTFTRHRQKCTMRHPPGDEIYRETAEGGQGCGVSVYEVDGKTNKVYCQNLCLLSKLFLDHKTLYYDVDPFLFYVLCEVDDAGAHIVGYFSKEKSSPEEYNLACILTFPPFQRKGYGKLLISLSYELSKREHMVGSPEKPLSDLGKLSYRSYWTYVLMNMLRDYKGELSIRLISNMTAIKTEDIISTLQSLNLLRYWKGQHVIAVSHTTIDECLNKSSRFKLCRPECLTWPVELED</sequence>
<dbReference type="Gene3D" id="3.40.630.30">
    <property type="match status" value="1"/>
</dbReference>
<feature type="active site" description="Proton donor/acceptor" evidence="13">
    <location>
        <position position="367"/>
    </location>
</feature>
<evidence type="ECO:0000256" key="3">
    <source>
        <dbReference type="ARBA" id="ARBA00013184"/>
    </source>
</evidence>
<dbReference type="InterPro" id="IPR040706">
    <property type="entry name" value="Zf-MYST"/>
</dbReference>
<dbReference type="PANTHER" id="PTHR10615">
    <property type="entry name" value="HISTONE ACETYLTRANSFERASE"/>
    <property type="match status" value="1"/>
</dbReference>
<dbReference type="GO" id="GO:0004402">
    <property type="term" value="F:histone acetyltransferase activity"/>
    <property type="evidence" value="ECO:0007669"/>
    <property type="project" value="InterPro"/>
</dbReference>
<dbReference type="FunFam" id="3.30.60.60:FF:000001">
    <property type="entry name" value="Histone acetyltransferase"/>
    <property type="match status" value="1"/>
</dbReference>
<dbReference type="OMA" id="DSPEGNN"/>
<evidence type="ECO:0000256" key="2">
    <source>
        <dbReference type="ARBA" id="ARBA00010107"/>
    </source>
</evidence>
<dbReference type="InterPro" id="IPR002717">
    <property type="entry name" value="HAT_MYST-type"/>
</dbReference>
<evidence type="ECO:0000256" key="5">
    <source>
        <dbReference type="ARBA" id="ARBA00022723"/>
    </source>
</evidence>
<feature type="compositionally biased region" description="Polar residues" evidence="14">
    <location>
        <begin position="1"/>
        <end position="12"/>
    </location>
</feature>
<comment type="subcellular location">
    <subcellularLocation>
        <location evidence="1">Nucleus</location>
    </subcellularLocation>
</comment>
<keyword evidence="6" id="KW-0863">Zinc-finger</keyword>
<dbReference type="InterPro" id="IPR036388">
    <property type="entry name" value="WH-like_DNA-bd_sf"/>
</dbReference>
<feature type="compositionally biased region" description="Low complexity" evidence="14">
    <location>
        <begin position="60"/>
        <end position="73"/>
    </location>
</feature>
<dbReference type="SUPFAM" id="SSF55729">
    <property type="entry name" value="Acyl-CoA N-acyltransferases (Nat)"/>
    <property type="match status" value="1"/>
</dbReference>
<evidence type="ECO:0000256" key="6">
    <source>
        <dbReference type="ARBA" id="ARBA00022771"/>
    </source>
</evidence>
<keyword evidence="10" id="KW-0804">Transcription</keyword>
<dbReference type="InterPro" id="IPR016181">
    <property type="entry name" value="Acyl_CoA_acyltransferase"/>
</dbReference>
<gene>
    <name evidence="16" type="ORF">Esi_0133_0072</name>
</gene>
<keyword evidence="7" id="KW-0862">Zinc</keyword>
<comment type="similarity">
    <text evidence="2">Belongs to the MYST (SAS/MOZ) family.</text>
</comment>
<keyword evidence="5" id="KW-0479">Metal-binding</keyword>
<dbReference type="Pfam" id="PF11717">
    <property type="entry name" value="Tudor-knot"/>
    <property type="match status" value="1"/>
</dbReference>
<name>D7FJG2_ECTSI</name>
<dbReference type="Gene3D" id="1.10.10.10">
    <property type="entry name" value="Winged helix-like DNA-binding domain superfamily/Winged helix DNA-binding domain"/>
    <property type="match status" value="1"/>
</dbReference>
<evidence type="ECO:0000256" key="8">
    <source>
        <dbReference type="ARBA" id="ARBA00022990"/>
    </source>
</evidence>
<dbReference type="Pfam" id="PF17772">
    <property type="entry name" value="zf-MYST"/>
    <property type="match status" value="1"/>
</dbReference>
<dbReference type="InterPro" id="IPR025995">
    <property type="entry name" value="Tudor-knot"/>
</dbReference>
<dbReference type="STRING" id="2880.D7FJG2"/>
<evidence type="ECO:0000256" key="13">
    <source>
        <dbReference type="PIRSR" id="PIRSR602717-51"/>
    </source>
</evidence>
<feature type="region of interest" description="Disordered" evidence="14">
    <location>
        <begin position="56"/>
        <end position="98"/>
    </location>
</feature>
<evidence type="ECO:0000256" key="1">
    <source>
        <dbReference type="ARBA" id="ARBA00004123"/>
    </source>
</evidence>
<dbReference type="EC" id="2.3.1.48" evidence="3"/>
<keyword evidence="8" id="KW-0007">Acetylation</keyword>
<dbReference type="PANTHER" id="PTHR10615:SF219">
    <property type="entry name" value="HISTONE ACETYLTRANSFERASE KAT5"/>
    <property type="match status" value="1"/>
</dbReference>
<dbReference type="EMBL" id="FN647953">
    <property type="protein sequence ID" value="CBJ29065.1"/>
    <property type="molecule type" value="Genomic_DNA"/>
</dbReference>
<reference evidence="16 17" key="1">
    <citation type="journal article" date="2010" name="Nature">
        <title>The Ectocarpus genome and the independent evolution of multicellularity in brown algae.</title>
        <authorList>
            <person name="Cock J.M."/>
            <person name="Sterck L."/>
            <person name="Rouze P."/>
            <person name="Scornet D."/>
            <person name="Allen A.E."/>
            <person name="Amoutzias G."/>
            <person name="Anthouard V."/>
            <person name="Artiguenave F."/>
            <person name="Aury J.M."/>
            <person name="Badger J.H."/>
            <person name="Beszteri B."/>
            <person name="Billiau K."/>
            <person name="Bonnet E."/>
            <person name="Bothwell J.H."/>
            <person name="Bowler C."/>
            <person name="Boyen C."/>
            <person name="Brownlee C."/>
            <person name="Carrano C.J."/>
            <person name="Charrier B."/>
            <person name="Cho G.Y."/>
            <person name="Coelho S.M."/>
            <person name="Collen J."/>
            <person name="Corre E."/>
            <person name="Da Silva C."/>
            <person name="Delage L."/>
            <person name="Delaroque N."/>
            <person name="Dittami S.M."/>
            <person name="Doulbeau S."/>
            <person name="Elias M."/>
            <person name="Farnham G."/>
            <person name="Gachon C.M."/>
            <person name="Gschloessl B."/>
            <person name="Heesch S."/>
            <person name="Jabbari K."/>
            <person name="Jubin C."/>
            <person name="Kawai H."/>
            <person name="Kimura K."/>
            <person name="Kloareg B."/>
            <person name="Kupper F.C."/>
            <person name="Lang D."/>
            <person name="Le Bail A."/>
            <person name="Leblanc C."/>
            <person name="Lerouge P."/>
            <person name="Lohr M."/>
            <person name="Lopez P.J."/>
            <person name="Martens C."/>
            <person name="Maumus F."/>
            <person name="Michel G."/>
            <person name="Miranda-Saavedra D."/>
            <person name="Morales J."/>
            <person name="Moreau H."/>
            <person name="Motomura T."/>
            <person name="Nagasato C."/>
            <person name="Napoli C.A."/>
            <person name="Nelson D.R."/>
            <person name="Nyvall-Collen P."/>
            <person name="Peters A.F."/>
            <person name="Pommier C."/>
            <person name="Potin P."/>
            <person name="Poulain J."/>
            <person name="Quesneville H."/>
            <person name="Read B."/>
            <person name="Rensing S.A."/>
            <person name="Ritter A."/>
            <person name="Rousvoal S."/>
            <person name="Samanta M."/>
            <person name="Samson G."/>
            <person name="Schroeder D.C."/>
            <person name="Segurens B."/>
            <person name="Strittmatter M."/>
            <person name="Tonon T."/>
            <person name="Tregear J.W."/>
            <person name="Valentin K."/>
            <person name="von Dassow P."/>
            <person name="Yamagishi T."/>
            <person name="Van de Peer Y."/>
            <person name="Wincker P."/>
        </authorList>
    </citation>
    <scope>NUCLEOTIDE SEQUENCE [LARGE SCALE GENOMIC DNA]</scope>
    <source>
        <strain evidence="17">Ec32 / CCAP1310/4</strain>
    </source>
</reference>
<keyword evidence="12" id="KW-0012">Acyltransferase</keyword>
<dbReference type="eggNOG" id="KOG2747">
    <property type="taxonomic scope" value="Eukaryota"/>
</dbReference>
<dbReference type="EMBL" id="FN649742">
    <property type="protein sequence ID" value="CBJ29065.1"/>
    <property type="molecule type" value="Genomic_DNA"/>
</dbReference>
<dbReference type="Gene3D" id="3.30.60.60">
    <property type="entry name" value="N-acetyl transferase-like"/>
    <property type="match status" value="1"/>
</dbReference>
<keyword evidence="17" id="KW-1185">Reference proteome</keyword>
<evidence type="ECO:0000313" key="16">
    <source>
        <dbReference type="EMBL" id="CBJ29065.1"/>
    </source>
</evidence>